<evidence type="ECO:0000313" key="2">
    <source>
        <dbReference type="EMBL" id="KAF2541308.1"/>
    </source>
</evidence>
<dbReference type="AlphaFoldDB" id="A0A8S9GA49"/>
<dbReference type="Proteomes" id="UP000712281">
    <property type="component" value="Unassembled WGS sequence"/>
</dbReference>
<gene>
    <name evidence="2" type="ORF">F2Q68_00030569</name>
</gene>
<evidence type="ECO:0000313" key="3">
    <source>
        <dbReference type="Proteomes" id="UP000712281"/>
    </source>
</evidence>
<feature type="domain" description="Nudix hydrolase" evidence="1">
    <location>
        <begin position="16"/>
        <end position="58"/>
    </location>
</feature>
<evidence type="ECO:0000259" key="1">
    <source>
        <dbReference type="Pfam" id="PF00293"/>
    </source>
</evidence>
<dbReference type="InterPro" id="IPR015797">
    <property type="entry name" value="NUDIX_hydrolase-like_dom_sf"/>
</dbReference>
<dbReference type="SUPFAM" id="SSF55811">
    <property type="entry name" value="Nudix"/>
    <property type="match status" value="1"/>
</dbReference>
<dbReference type="EMBL" id="QGKW02002005">
    <property type="protein sequence ID" value="KAF2541308.1"/>
    <property type="molecule type" value="Genomic_DNA"/>
</dbReference>
<sequence length="106" mass="11774">MTLVAKMRLEARLQIWGEDICDGVAREVEEETGIVADFVELLSFSSYEIVEQKSEILEAKKNCEEDYLGFSTVETTTGTGKKSFVYCNADHAMSLNAARDQASSSH</sequence>
<dbReference type="Gene3D" id="3.90.79.10">
    <property type="entry name" value="Nucleoside Triphosphate Pyrophosphohydrolase"/>
    <property type="match status" value="1"/>
</dbReference>
<name>A0A8S9GA49_BRACR</name>
<dbReference type="Pfam" id="PF00293">
    <property type="entry name" value="NUDIX"/>
    <property type="match status" value="1"/>
</dbReference>
<organism evidence="2 3">
    <name type="scientific">Brassica cretica</name>
    <name type="common">Mustard</name>
    <dbReference type="NCBI Taxonomy" id="69181"/>
    <lineage>
        <taxon>Eukaryota</taxon>
        <taxon>Viridiplantae</taxon>
        <taxon>Streptophyta</taxon>
        <taxon>Embryophyta</taxon>
        <taxon>Tracheophyta</taxon>
        <taxon>Spermatophyta</taxon>
        <taxon>Magnoliopsida</taxon>
        <taxon>eudicotyledons</taxon>
        <taxon>Gunneridae</taxon>
        <taxon>Pentapetalae</taxon>
        <taxon>rosids</taxon>
        <taxon>malvids</taxon>
        <taxon>Brassicales</taxon>
        <taxon>Brassicaceae</taxon>
        <taxon>Brassiceae</taxon>
        <taxon>Brassica</taxon>
    </lineage>
</organism>
<dbReference type="InterPro" id="IPR000086">
    <property type="entry name" value="NUDIX_hydrolase_dom"/>
</dbReference>
<comment type="caution">
    <text evidence="2">The sequence shown here is derived from an EMBL/GenBank/DDBJ whole genome shotgun (WGS) entry which is preliminary data.</text>
</comment>
<reference evidence="2" key="1">
    <citation type="submission" date="2019-12" db="EMBL/GenBank/DDBJ databases">
        <title>Genome sequencing and annotation of Brassica cretica.</title>
        <authorList>
            <person name="Studholme D.J."/>
            <person name="Sarris P.F."/>
        </authorList>
    </citation>
    <scope>NUCLEOTIDE SEQUENCE</scope>
    <source>
        <strain evidence="2">PFS-001/15</strain>
        <tissue evidence="2">Leaf</tissue>
    </source>
</reference>
<proteinExistence type="predicted"/>
<accession>A0A8S9GA49</accession>
<protein>
    <recommendedName>
        <fullName evidence="1">Nudix hydrolase domain-containing protein</fullName>
    </recommendedName>
</protein>